<dbReference type="SUPFAM" id="SSF52200">
    <property type="entry name" value="Toll/Interleukin receptor TIR domain"/>
    <property type="match status" value="1"/>
</dbReference>
<dbReference type="InterPro" id="IPR000157">
    <property type="entry name" value="TIR_dom"/>
</dbReference>
<evidence type="ECO:0000313" key="6">
    <source>
        <dbReference type="EMBL" id="HIT46669.1"/>
    </source>
</evidence>
<dbReference type="InterPro" id="IPR035897">
    <property type="entry name" value="Toll_tir_struct_dom_sf"/>
</dbReference>
<organism evidence="6 7">
    <name type="scientific">Candidatus Cryptobacteroides merdipullorum</name>
    <dbReference type="NCBI Taxonomy" id="2840771"/>
    <lineage>
        <taxon>Bacteria</taxon>
        <taxon>Pseudomonadati</taxon>
        <taxon>Bacteroidota</taxon>
        <taxon>Bacteroidia</taxon>
        <taxon>Bacteroidales</taxon>
        <taxon>Candidatus Cryptobacteroides</taxon>
    </lineage>
</organism>
<keyword evidence="2" id="KW-0963">Cytoplasm</keyword>
<dbReference type="GO" id="GO:0005737">
    <property type="term" value="C:cytoplasm"/>
    <property type="evidence" value="ECO:0007669"/>
    <property type="project" value="UniProtKB-SubCell"/>
</dbReference>
<dbReference type="Pfam" id="PF13676">
    <property type="entry name" value="TIR_2"/>
    <property type="match status" value="1"/>
</dbReference>
<reference evidence="6" key="2">
    <citation type="journal article" date="2021" name="PeerJ">
        <title>Extensive microbial diversity within the chicken gut microbiome revealed by metagenomics and culture.</title>
        <authorList>
            <person name="Gilroy R."/>
            <person name="Ravi A."/>
            <person name="Getino M."/>
            <person name="Pursley I."/>
            <person name="Horton D.L."/>
            <person name="Alikhan N.F."/>
            <person name="Baker D."/>
            <person name="Gharbi K."/>
            <person name="Hall N."/>
            <person name="Watson M."/>
            <person name="Adriaenssens E.M."/>
            <person name="Foster-Nyarko E."/>
            <person name="Jarju S."/>
            <person name="Secka A."/>
            <person name="Antonio M."/>
            <person name="Oren A."/>
            <person name="Chaudhuri R.R."/>
            <person name="La Ragione R."/>
            <person name="Hildebrand F."/>
            <person name="Pallen M.J."/>
        </authorList>
    </citation>
    <scope>NUCLEOTIDE SEQUENCE</scope>
    <source>
        <strain evidence="6">ChiHecec2B26-709</strain>
    </source>
</reference>
<evidence type="ECO:0000256" key="1">
    <source>
        <dbReference type="ARBA" id="ARBA00004496"/>
    </source>
</evidence>
<keyword evidence="4" id="KW-0472">Membrane</keyword>
<dbReference type="GO" id="GO:0003953">
    <property type="term" value="F:NAD+ nucleosidase activity"/>
    <property type="evidence" value="ECO:0007669"/>
    <property type="project" value="InterPro"/>
</dbReference>
<dbReference type="PROSITE" id="PS50104">
    <property type="entry name" value="TIR"/>
    <property type="match status" value="1"/>
</dbReference>
<dbReference type="PANTHER" id="PTHR22998">
    <property type="entry name" value="SARM1"/>
    <property type="match status" value="1"/>
</dbReference>
<dbReference type="GO" id="GO:0007165">
    <property type="term" value="P:signal transduction"/>
    <property type="evidence" value="ECO:0007669"/>
    <property type="project" value="InterPro"/>
</dbReference>
<evidence type="ECO:0000256" key="3">
    <source>
        <dbReference type="ARBA" id="ARBA00022737"/>
    </source>
</evidence>
<keyword evidence="4" id="KW-1133">Transmembrane helix</keyword>
<protein>
    <submittedName>
        <fullName evidence="6">Toll/interleukin-1 receptor domain-containing protein</fullName>
    </submittedName>
</protein>
<keyword evidence="4" id="KW-0812">Transmembrane</keyword>
<name>A0A9D1GMS0_9BACT</name>
<dbReference type="GO" id="GO:0048678">
    <property type="term" value="P:response to axon injury"/>
    <property type="evidence" value="ECO:0007669"/>
    <property type="project" value="InterPro"/>
</dbReference>
<keyword evidence="6" id="KW-0675">Receptor</keyword>
<dbReference type="InterPro" id="IPR039184">
    <property type="entry name" value="SARM1"/>
</dbReference>
<evidence type="ECO:0000313" key="7">
    <source>
        <dbReference type="Proteomes" id="UP000886881"/>
    </source>
</evidence>
<reference evidence="6" key="1">
    <citation type="submission" date="2020-10" db="EMBL/GenBank/DDBJ databases">
        <authorList>
            <person name="Gilroy R."/>
        </authorList>
    </citation>
    <scope>NUCLEOTIDE SEQUENCE</scope>
    <source>
        <strain evidence="6">ChiHecec2B26-709</strain>
    </source>
</reference>
<comment type="caution">
    <text evidence="6">The sequence shown here is derived from an EMBL/GenBank/DDBJ whole genome shotgun (WGS) entry which is preliminary data.</text>
</comment>
<feature type="transmembrane region" description="Helical" evidence="4">
    <location>
        <begin position="148"/>
        <end position="169"/>
    </location>
</feature>
<evidence type="ECO:0000256" key="2">
    <source>
        <dbReference type="ARBA" id="ARBA00022490"/>
    </source>
</evidence>
<gene>
    <name evidence="6" type="ORF">IAC35_02290</name>
</gene>
<dbReference type="EMBL" id="DVLC01000044">
    <property type="protein sequence ID" value="HIT46669.1"/>
    <property type="molecule type" value="Genomic_DNA"/>
</dbReference>
<accession>A0A9D1GMS0</accession>
<feature type="domain" description="TIR" evidence="5">
    <location>
        <begin position="1"/>
        <end position="138"/>
    </location>
</feature>
<sequence length="638" mass="71536">MKYSVFISYRRDGAFDTACLIAEKLRNRGYRVFLDVESLRSGKFNEQLYSVIEQCDDFVLVLPAGGLDRCENQDDWLRMESMCAMRHGKNIIPVMLKGFVWPSTLPEGMEGLDNYQGIAAGDISYFDASVERLVSYLKSRPALFSRRIVRYSAIGAAALCIAATGFFVFGSGNSLHECREQVAGMVSKLSMVNVLIDEANSIAESWVEFYDKYDDASSVYAKKELVESMGRTLDFYAGEIEDFGNTDTLHLDERQKKALRRSGLDPAAVEIFHNSLFPTFVADLEDHIAILRAYLGHAEISEVSVSTARINAEIFALSANSLYYAFMSETSDLQAKAMEPYLEVSASWTNLPSETGPGASKEEYERLQALEWNKISGLMADVGYMTTSQVRDLEIAESRAEELAEDVKALKIQEEVIEHVDRIISKTDELSSRQKELQEAADKIDEMVRSTIEKCRLNPDDDQYYMWGKIIRLGSLMSLTQASRENAAQEREADRQEAEKLGFDTSGWFEPVYRYSPDDILDELLSVLDEYAGYFPETLSYVPQAKLYFSAVCSGEMRPGGMIVIATKDNLPHPVLKIGDIILARNGQAVNTAEEFSAAKNTGSDEMVYLRTDGDVLRKYSESVPENEVLVGLLPLTE</sequence>
<proteinExistence type="predicted"/>
<dbReference type="Proteomes" id="UP000886881">
    <property type="component" value="Unassembled WGS sequence"/>
</dbReference>
<dbReference type="PANTHER" id="PTHR22998:SF1">
    <property type="entry name" value="NAD(+) HYDROLASE SARM1"/>
    <property type="match status" value="1"/>
</dbReference>
<evidence type="ECO:0000256" key="4">
    <source>
        <dbReference type="SAM" id="Phobius"/>
    </source>
</evidence>
<dbReference type="GO" id="GO:0035591">
    <property type="term" value="F:signaling adaptor activity"/>
    <property type="evidence" value="ECO:0007669"/>
    <property type="project" value="InterPro"/>
</dbReference>
<dbReference type="AlphaFoldDB" id="A0A9D1GMS0"/>
<comment type="subcellular location">
    <subcellularLocation>
        <location evidence="1">Cytoplasm</location>
    </subcellularLocation>
</comment>
<evidence type="ECO:0000259" key="5">
    <source>
        <dbReference type="PROSITE" id="PS50104"/>
    </source>
</evidence>
<keyword evidence="3" id="KW-0677">Repeat</keyword>
<dbReference type="Gene3D" id="3.40.50.10140">
    <property type="entry name" value="Toll/interleukin-1 receptor homology (TIR) domain"/>
    <property type="match status" value="1"/>
</dbReference>